<evidence type="ECO:0000313" key="2">
    <source>
        <dbReference type="Proteomes" id="UP000199197"/>
    </source>
</evidence>
<dbReference type="EMBL" id="CZVW01000001">
    <property type="protein sequence ID" value="CUS95851.1"/>
    <property type="molecule type" value="Genomic_DNA"/>
</dbReference>
<protein>
    <submittedName>
        <fullName evidence="1">Uncharacterized protein</fullName>
    </submittedName>
</protein>
<evidence type="ECO:0000313" key="1">
    <source>
        <dbReference type="EMBL" id="CUS95851.1"/>
    </source>
</evidence>
<gene>
    <name evidence="1" type="ORF">JGI23_00011</name>
</gene>
<organism evidence="1 2">
    <name type="scientific">Candidatus Chryseopegocella kryptomonas</name>
    <dbReference type="NCBI Taxonomy" id="1633643"/>
    <lineage>
        <taxon>Bacteria</taxon>
        <taxon>Pseudomonadati</taxon>
        <taxon>Candidatus Kryptoniota</taxon>
        <taxon>Candidatus Chryseopegocella</taxon>
    </lineage>
</organism>
<dbReference type="AlphaFoldDB" id="A0A0N7MVH4"/>
<reference evidence="2" key="1">
    <citation type="submission" date="2015-11" db="EMBL/GenBank/DDBJ databases">
        <authorList>
            <person name="Varghese N."/>
        </authorList>
    </citation>
    <scope>NUCLEOTIDE SEQUENCE [LARGE SCALE GENOMIC DNA]</scope>
    <source>
        <strain evidence="2">JGI-23</strain>
    </source>
</reference>
<name>A0A0N7MVH4_9BACT</name>
<accession>A0A0N7MVH4</accession>
<proteinExistence type="predicted"/>
<keyword evidence="2" id="KW-1185">Reference proteome</keyword>
<dbReference type="OrthoDB" id="9802961at2"/>
<dbReference type="Proteomes" id="UP000199197">
    <property type="component" value="Unassembled WGS sequence"/>
</dbReference>
<sequence>MFKKCPMCNSIWKTKSEFLNDDNVKLVGYQKYMGSYGGGYLLFKHNSKFCGTTIAVKSAFFSDGTTSTQRLKRIIKKESGR</sequence>